<evidence type="ECO:0000259" key="6">
    <source>
        <dbReference type="Pfam" id="PF25917"/>
    </source>
</evidence>
<dbReference type="Proteomes" id="UP000570514">
    <property type="component" value="Unassembled WGS sequence"/>
</dbReference>
<feature type="domain" description="Multidrug resistance protein MdtA-like alpha-helical hairpin" evidence="5">
    <location>
        <begin position="103"/>
        <end position="170"/>
    </location>
</feature>
<dbReference type="Pfam" id="PF25917">
    <property type="entry name" value="BSH_RND"/>
    <property type="match status" value="1"/>
</dbReference>
<dbReference type="PANTHER" id="PTHR30158:SF24">
    <property type="entry name" value="HLYD FAMILY SECRETION PROTEIN"/>
    <property type="match status" value="1"/>
</dbReference>
<dbReference type="NCBIfam" id="TIGR01730">
    <property type="entry name" value="RND_mfp"/>
    <property type="match status" value="1"/>
</dbReference>
<dbReference type="GO" id="GO:0022857">
    <property type="term" value="F:transmembrane transporter activity"/>
    <property type="evidence" value="ECO:0007669"/>
    <property type="project" value="InterPro"/>
</dbReference>
<protein>
    <submittedName>
        <fullName evidence="9">Multidrug efflux system membrane fusion protein</fullName>
    </submittedName>
</protein>
<name>A0A846MUT1_9PROT</name>
<keyword evidence="4" id="KW-0732">Signal</keyword>
<feature type="coiled-coil region" evidence="3">
    <location>
        <begin position="102"/>
        <end position="129"/>
    </location>
</feature>
<feature type="signal peptide" evidence="4">
    <location>
        <begin position="1"/>
        <end position="20"/>
    </location>
</feature>
<evidence type="ECO:0000313" key="9">
    <source>
        <dbReference type="EMBL" id="NIK87116.1"/>
    </source>
</evidence>
<dbReference type="EMBL" id="JAASRM010000001">
    <property type="protein sequence ID" value="NIK87116.1"/>
    <property type="molecule type" value="Genomic_DNA"/>
</dbReference>
<evidence type="ECO:0000256" key="2">
    <source>
        <dbReference type="ARBA" id="ARBA00009477"/>
    </source>
</evidence>
<feature type="chain" id="PRO_5032829699" evidence="4">
    <location>
        <begin position="21"/>
        <end position="379"/>
    </location>
</feature>
<dbReference type="InterPro" id="IPR058625">
    <property type="entry name" value="MdtA-like_BSH"/>
</dbReference>
<dbReference type="Pfam" id="PF25876">
    <property type="entry name" value="HH_MFP_RND"/>
    <property type="match status" value="1"/>
</dbReference>
<dbReference type="PANTHER" id="PTHR30158">
    <property type="entry name" value="ACRA/E-RELATED COMPONENT OF DRUG EFFLUX TRANSPORTER"/>
    <property type="match status" value="1"/>
</dbReference>
<evidence type="ECO:0000256" key="1">
    <source>
        <dbReference type="ARBA" id="ARBA00004196"/>
    </source>
</evidence>
<dbReference type="Gene3D" id="1.10.287.470">
    <property type="entry name" value="Helix hairpin bin"/>
    <property type="match status" value="1"/>
</dbReference>
<feature type="domain" description="Multidrug resistance protein MdtA-like beta-barrel" evidence="7">
    <location>
        <begin position="209"/>
        <end position="293"/>
    </location>
</feature>
<dbReference type="GO" id="GO:0005886">
    <property type="term" value="C:plasma membrane"/>
    <property type="evidence" value="ECO:0007669"/>
    <property type="project" value="TreeGrafter"/>
</dbReference>
<evidence type="ECO:0000259" key="7">
    <source>
        <dbReference type="Pfam" id="PF25944"/>
    </source>
</evidence>
<dbReference type="InterPro" id="IPR006143">
    <property type="entry name" value="RND_pump_MFP"/>
</dbReference>
<evidence type="ECO:0000256" key="4">
    <source>
        <dbReference type="SAM" id="SignalP"/>
    </source>
</evidence>
<sequence length="379" mass="40250">MLRVPAKLKIGVGLATFVLAFTVMGCGSDTQTPPPQVAVVVLKPQKVEVTEDFPGRVNAVRVAEIRAQVGGIVQRRLFEQGAEVKANQPLYQINAAPFRADADVASAALKRAEAELSKAADQAARMERLLQANAISAQAHDEAVAARKQALADVAQTRATLQRRQLDLKFATVDAPIDGRIDQAMITEGALVGPSDATPMARIQQIDKVYVDIRVPTSSAQALRRTTTDGKAGGAAAAILRDNGEPYPISGQILFSGISVDAGTGDVLLRILADNKDHAFLPGMFVRARLPVASYANALLVPQQAVTFTSGKTFVWVIDAKNSAHQLSVRIGELADNSYRIVSGLKPGDKVVVEGGERLSDGLAVVPQIWAVKTASAQH</sequence>
<dbReference type="Pfam" id="PF25944">
    <property type="entry name" value="Beta-barrel_RND"/>
    <property type="match status" value="1"/>
</dbReference>
<comment type="caution">
    <text evidence="9">The sequence shown here is derived from an EMBL/GenBank/DDBJ whole genome shotgun (WGS) entry which is preliminary data.</text>
</comment>
<dbReference type="Gene3D" id="2.40.420.20">
    <property type="match status" value="1"/>
</dbReference>
<dbReference type="PROSITE" id="PS51257">
    <property type="entry name" value="PROKAR_LIPOPROTEIN"/>
    <property type="match status" value="1"/>
</dbReference>
<dbReference type="Gene3D" id="2.40.30.170">
    <property type="match status" value="1"/>
</dbReference>
<reference evidence="9 10" key="1">
    <citation type="submission" date="2020-03" db="EMBL/GenBank/DDBJ databases">
        <title>Genomic Encyclopedia of Type Strains, Phase IV (KMG-IV): sequencing the most valuable type-strain genomes for metagenomic binning, comparative biology and taxonomic classification.</title>
        <authorList>
            <person name="Goeker M."/>
        </authorList>
    </citation>
    <scope>NUCLEOTIDE SEQUENCE [LARGE SCALE GENOMIC DNA]</scope>
    <source>
        <strain evidence="9 10">DSM 19867</strain>
    </source>
</reference>
<evidence type="ECO:0000259" key="5">
    <source>
        <dbReference type="Pfam" id="PF25876"/>
    </source>
</evidence>
<dbReference type="GO" id="GO:0046677">
    <property type="term" value="P:response to antibiotic"/>
    <property type="evidence" value="ECO:0007669"/>
    <property type="project" value="TreeGrafter"/>
</dbReference>
<dbReference type="RefSeq" id="WP_167080432.1">
    <property type="nucleotide sequence ID" value="NZ_BAAADC010000001.1"/>
</dbReference>
<organism evidence="9 10">
    <name type="scientific">Rhizomicrobium palustre</name>
    <dbReference type="NCBI Taxonomy" id="189966"/>
    <lineage>
        <taxon>Bacteria</taxon>
        <taxon>Pseudomonadati</taxon>
        <taxon>Pseudomonadota</taxon>
        <taxon>Alphaproteobacteria</taxon>
        <taxon>Micropepsales</taxon>
        <taxon>Micropepsaceae</taxon>
        <taxon>Rhizomicrobium</taxon>
    </lineage>
</organism>
<dbReference type="Pfam" id="PF25967">
    <property type="entry name" value="RND-MFP_C"/>
    <property type="match status" value="1"/>
</dbReference>
<dbReference type="InterPro" id="IPR058627">
    <property type="entry name" value="MdtA-like_C"/>
</dbReference>
<dbReference type="InterPro" id="IPR058624">
    <property type="entry name" value="MdtA-like_HH"/>
</dbReference>
<dbReference type="GO" id="GO:0030313">
    <property type="term" value="C:cell envelope"/>
    <property type="evidence" value="ECO:0007669"/>
    <property type="project" value="UniProtKB-SubCell"/>
</dbReference>
<comment type="similarity">
    <text evidence="2">Belongs to the membrane fusion protein (MFP) (TC 8.A.1) family.</text>
</comment>
<dbReference type="FunFam" id="2.40.420.20:FF:000001">
    <property type="entry name" value="Efflux RND transporter periplasmic adaptor subunit"/>
    <property type="match status" value="1"/>
</dbReference>
<feature type="domain" description="Multidrug resistance protein MdtA-like barrel-sandwich hybrid" evidence="6">
    <location>
        <begin position="61"/>
        <end position="203"/>
    </location>
</feature>
<comment type="subcellular location">
    <subcellularLocation>
        <location evidence="1">Cell envelope</location>
    </subcellularLocation>
</comment>
<accession>A0A846MUT1</accession>
<evidence type="ECO:0000256" key="3">
    <source>
        <dbReference type="SAM" id="Coils"/>
    </source>
</evidence>
<keyword evidence="3" id="KW-0175">Coiled coil</keyword>
<dbReference type="AlphaFoldDB" id="A0A846MUT1"/>
<proteinExistence type="inferred from homology"/>
<evidence type="ECO:0000313" key="10">
    <source>
        <dbReference type="Proteomes" id="UP000570514"/>
    </source>
</evidence>
<keyword evidence="10" id="KW-1185">Reference proteome</keyword>
<evidence type="ECO:0000259" key="8">
    <source>
        <dbReference type="Pfam" id="PF25967"/>
    </source>
</evidence>
<dbReference type="InterPro" id="IPR058626">
    <property type="entry name" value="MdtA-like_b-barrel"/>
</dbReference>
<feature type="domain" description="Multidrug resistance protein MdtA-like C-terminal permuted SH3" evidence="8">
    <location>
        <begin position="297"/>
        <end position="358"/>
    </location>
</feature>
<dbReference type="Gene3D" id="2.40.50.100">
    <property type="match status" value="1"/>
</dbReference>
<dbReference type="SUPFAM" id="SSF111369">
    <property type="entry name" value="HlyD-like secretion proteins"/>
    <property type="match status" value="1"/>
</dbReference>
<gene>
    <name evidence="9" type="ORF">FHS83_000434</name>
</gene>